<dbReference type="InterPro" id="IPR002241">
    <property type="entry name" value="Glyco_hydro_27"/>
</dbReference>
<keyword evidence="8" id="KW-0624">Polysaccharide degradation</keyword>
<feature type="compositionally biased region" description="Low complexity" evidence="10">
    <location>
        <begin position="41"/>
        <end position="58"/>
    </location>
</feature>
<dbReference type="Pfam" id="PF16499">
    <property type="entry name" value="Melibiase_2"/>
    <property type="match status" value="2"/>
</dbReference>
<keyword evidence="2 11" id="KW-0732">Signal</keyword>
<comment type="caution">
    <text evidence="14">The sequence shown here is derived from an EMBL/GenBank/DDBJ whole genome shotgun (WGS) entry which is preliminary data.</text>
</comment>
<dbReference type="InterPro" id="IPR017853">
    <property type="entry name" value="GH"/>
</dbReference>
<dbReference type="FunFam" id="2.60.40.1180:FF:000008">
    <property type="entry name" value="Alpha-galactosidase"/>
    <property type="match status" value="1"/>
</dbReference>
<dbReference type="InterPro" id="IPR041233">
    <property type="entry name" value="Melibiase_C"/>
</dbReference>
<dbReference type="OrthoDB" id="9807519at2"/>
<dbReference type="EC" id="3.2.1.22" evidence="9"/>
<dbReference type="InterPro" id="IPR005102">
    <property type="entry name" value="Carbo-bd_X2"/>
</dbReference>
<keyword evidence="4" id="KW-0136">Cellulose degradation</keyword>
<dbReference type="EMBL" id="SLWN01000024">
    <property type="protein sequence ID" value="TCO14324.1"/>
    <property type="molecule type" value="Genomic_DNA"/>
</dbReference>
<dbReference type="Gene3D" id="2.60.40.1180">
    <property type="entry name" value="Golgi alpha-mannosidase II"/>
    <property type="match status" value="1"/>
</dbReference>
<evidence type="ECO:0000256" key="8">
    <source>
        <dbReference type="ARBA" id="ARBA00023326"/>
    </source>
</evidence>
<feature type="region of interest" description="Disordered" evidence="10">
    <location>
        <begin position="31"/>
        <end position="72"/>
    </location>
</feature>
<dbReference type="Gene3D" id="3.20.20.70">
    <property type="entry name" value="Aldolase class I"/>
    <property type="match status" value="1"/>
</dbReference>
<reference evidence="14 15" key="1">
    <citation type="journal article" date="2015" name="Stand. Genomic Sci.">
        <title>Genomic Encyclopedia of Bacterial and Archaeal Type Strains, Phase III: the genomes of soil and plant-associated and newly described type strains.</title>
        <authorList>
            <person name="Whitman W.B."/>
            <person name="Woyke T."/>
            <person name="Klenk H.P."/>
            <person name="Zhou Y."/>
            <person name="Lilburn T.G."/>
            <person name="Beck B.J."/>
            <person name="De Vos P."/>
            <person name="Vandamme P."/>
            <person name="Eisen J.A."/>
            <person name="Garrity G."/>
            <person name="Hugenholtz P."/>
            <person name="Kyrpides N.C."/>
        </authorList>
    </citation>
    <scope>NUCLEOTIDE SEQUENCE [LARGE SCALE GENOMIC DNA]</scope>
    <source>
        <strain evidence="14 15">VKM Ac-2572</strain>
    </source>
</reference>
<keyword evidence="6" id="KW-0119">Carbohydrate metabolism</keyword>
<evidence type="ECO:0000256" key="11">
    <source>
        <dbReference type="SAM" id="SignalP"/>
    </source>
</evidence>
<evidence type="ECO:0000256" key="4">
    <source>
        <dbReference type="ARBA" id="ARBA00023001"/>
    </source>
</evidence>
<dbReference type="RefSeq" id="WP_132216350.1">
    <property type="nucleotide sequence ID" value="NZ_SLWN01000024.1"/>
</dbReference>
<keyword evidence="5 9" id="KW-1015">Disulfide bond</keyword>
<comment type="catalytic activity">
    <reaction evidence="9">
        <text>Hydrolysis of terminal, non-reducing alpha-D-galactose residues in alpha-D-galactosides, including galactose oligosaccharides, galactomannans and galactolipids.</text>
        <dbReference type="EC" id="3.2.1.22"/>
    </reaction>
</comment>
<dbReference type="SUPFAM" id="SSF81296">
    <property type="entry name" value="E set domains"/>
    <property type="match status" value="1"/>
</dbReference>
<feature type="chain" id="PRO_5020759350" description="Alpha-galactosidase" evidence="11">
    <location>
        <begin position="30"/>
        <end position="841"/>
    </location>
</feature>
<evidence type="ECO:0000259" key="13">
    <source>
        <dbReference type="Pfam" id="PF17801"/>
    </source>
</evidence>
<feature type="signal peptide" evidence="11">
    <location>
        <begin position="1"/>
        <end position="29"/>
    </location>
</feature>
<evidence type="ECO:0000256" key="1">
    <source>
        <dbReference type="ARBA" id="ARBA00009743"/>
    </source>
</evidence>
<accession>A0A4R2GV01</accession>
<dbReference type="GO" id="GO:0004557">
    <property type="term" value="F:alpha-galactosidase activity"/>
    <property type="evidence" value="ECO:0007669"/>
    <property type="project" value="UniProtKB-EC"/>
</dbReference>
<dbReference type="AlphaFoldDB" id="A0A4R2GV01"/>
<evidence type="ECO:0000256" key="2">
    <source>
        <dbReference type="ARBA" id="ARBA00022729"/>
    </source>
</evidence>
<dbReference type="PANTHER" id="PTHR11452">
    <property type="entry name" value="ALPHA-GALACTOSIDASE/ALPHA-N-ACETYLGALACTOSAMINIDASE"/>
    <property type="match status" value="1"/>
</dbReference>
<dbReference type="PANTHER" id="PTHR11452:SF75">
    <property type="entry name" value="ALPHA-GALACTOSIDASE MEL1"/>
    <property type="match status" value="1"/>
</dbReference>
<gene>
    <name evidence="14" type="ORF">EV652_12416</name>
</gene>
<dbReference type="InterPro" id="IPR013785">
    <property type="entry name" value="Aldolase_TIM"/>
</dbReference>
<dbReference type="CDD" id="cd14792">
    <property type="entry name" value="GH27"/>
    <property type="match status" value="1"/>
</dbReference>
<dbReference type="Pfam" id="PF03442">
    <property type="entry name" value="CBM_X2"/>
    <property type="match status" value="1"/>
</dbReference>
<evidence type="ECO:0000256" key="7">
    <source>
        <dbReference type="ARBA" id="ARBA00023295"/>
    </source>
</evidence>
<keyword evidence="15" id="KW-1185">Reference proteome</keyword>
<dbReference type="SUPFAM" id="SSF51011">
    <property type="entry name" value="Glycosyl hydrolase domain"/>
    <property type="match status" value="1"/>
</dbReference>
<evidence type="ECO:0000313" key="15">
    <source>
        <dbReference type="Proteomes" id="UP000294508"/>
    </source>
</evidence>
<evidence type="ECO:0000256" key="9">
    <source>
        <dbReference type="RuleBase" id="RU361168"/>
    </source>
</evidence>
<proteinExistence type="inferred from homology"/>
<feature type="domain" description="Carbohydrate binding X2" evidence="12">
    <location>
        <begin position="671"/>
        <end position="743"/>
    </location>
</feature>
<name>A0A4R2GV01_9ACTN</name>
<evidence type="ECO:0000256" key="6">
    <source>
        <dbReference type="ARBA" id="ARBA00023277"/>
    </source>
</evidence>
<dbReference type="PRINTS" id="PR00740">
    <property type="entry name" value="GLHYDRLASE27"/>
</dbReference>
<dbReference type="Gene3D" id="2.60.120.260">
    <property type="entry name" value="Galactose-binding domain-like"/>
    <property type="match status" value="2"/>
</dbReference>
<sequence length="841" mass="90765">MTRSLRTRATRGVLATLAVVAVGPVGLSAAVPGPGGPPQGPRGVTTTASADSAASISTPAGVTAGASPTLGPAGEAARKPYMGWSSYSMQVYSNDGGNWISADQIIAQSDAMHKKLQPYGFEYINIDAAWNGGTDEYGRPVPSKKLYPNGLQAVIDHIHANGQKVGLYSIPGISKAMLDANLPVYGHPGCTTGDLAKQPLQQGDYWGFGYRIDMTKPCAQAYIDSIADLFASWGVDFLKFDSVTPGSGKNDLSLDARDEVKGWSQALARHNIWLELSWALDINYADYWKQWANGWRLDWDVECYCPGEALTAWPNISRLFPRVADWWRHGGPGGWNDLDSLNVGNGTMDGLTKDERRTAATLWAISAAPFYVGNDLTKLDAYGLELLTNPEVIAVNQAGRPAQPVSTKTNRQVWYSLNADSSYTVALFNLGTTEANMTANWADLGLDGSATVRDLWAKKNLGEFASGYTAATVPPHGVRLFKVTPQRNSAIRVNDDDLRVSYEGAWQRNGNREVPAVSEPLTVTVTDSGTPAAGTAATSSVRTVELNNDDPQIVYTGSWSRSTGRGFGDYQDDVQYTETNGDAFTYSFVGNGVDYVTEKDSSQGEVDIYIDGAFKETVDTHRDPAEGRAVQQVVYSISDLPNGSHTIRGVKKSGSFMLVDKLVVRQESLLNPGTAGFDKEPSAQADVSVEIGRDPGELVAIANGGADLVKGTDYTVEGRVVTIKKAYLAAQPTGTTKLDFSFRGDYRNDVHAATADGAAIEFAFKGTGVDWITALGPDQGEADVYLDNKLVGRVNLFNEARVTMRQVFTRAGLKDGQHTLRIVKVSGEVLRSDMFRYTIAR</sequence>
<dbReference type="InterPro" id="IPR013780">
    <property type="entry name" value="Glyco_hydro_b"/>
</dbReference>
<protein>
    <recommendedName>
        <fullName evidence="9">Alpha-galactosidase</fullName>
        <ecNumber evidence="9">3.2.1.22</ecNumber>
    </recommendedName>
    <alternativeName>
        <fullName evidence="9">Melibiase</fullName>
    </alternativeName>
</protein>
<keyword evidence="3 9" id="KW-0378">Hydrolase</keyword>
<evidence type="ECO:0000256" key="5">
    <source>
        <dbReference type="ARBA" id="ARBA00023157"/>
    </source>
</evidence>
<evidence type="ECO:0000256" key="10">
    <source>
        <dbReference type="SAM" id="MobiDB-lite"/>
    </source>
</evidence>
<comment type="similarity">
    <text evidence="1 9">Belongs to the glycosyl hydrolase 27 family.</text>
</comment>
<feature type="domain" description="Alpha galactosidase C-terminal" evidence="13">
    <location>
        <begin position="410"/>
        <end position="483"/>
    </location>
</feature>
<organism evidence="14 15">
    <name type="scientific">Kribbella steppae</name>
    <dbReference type="NCBI Taxonomy" id="2512223"/>
    <lineage>
        <taxon>Bacteria</taxon>
        <taxon>Bacillati</taxon>
        <taxon>Actinomycetota</taxon>
        <taxon>Actinomycetes</taxon>
        <taxon>Propionibacteriales</taxon>
        <taxon>Kribbellaceae</taxon>
        <taxon>Kribbella</taxon>
    </lineage>
</organism>
<dbReference type="SUPFAM" id="SSF51445">
    <property type="entry name" value="(Trans)glycosidases"/>
    <property type="match status" value="1"/>
</dbReference>
<dbReference type="GO" id="GO:0030245">
    <property type="term" value="P:cellulose catabolic process"/>
    <property type="evidence" value="ECO:0007669"/>
    <property type="project" value="UniProtKB-KW"/>
</dbReference>
<evidence type="ECO:0000259" key="12">
    <source>
        <dbReference type="Pfam" id="PF03442"/>
    </source>
</evidence>
<evidence type="ECO:0000256" key="3">
    <source>
        <dbReference type="ARBA" id="ARBA00022801"/>
    </source>
</evidence>
<keyword evidence="7 9" id="KW-0326">Glycosidase</keyword>
<dbReference type="Proteomes" id="UP000294508">
    <property type="component" value="Unassembled WGS sequence"/>
</dbReference>
<dbReference type="Pfam" id="PF17801">
    <property type="entry name" value="Melibiase_C"/>
    <property type="match status" value="1"/>
</dbReference>
<evidence type="ECO:0000313" key="14">
    <source>
        <dbReference type="EMBL" id="TCO14324.1"/>
    </source>
</evidence>
<dbReference type="InterPro" id="IPR014756">
    <property type="entry name" value="Ig_E-set"/>
</dbReference>